<feature type="repeat" description="WD" evidence="11">
    <location>
        <begin position="204"/>
        <end position="239"/>
    </location>
</feature>
<keyword evidence="13" id="KW-1185">Reference proteome</keyword>
<feature type="repeat" description="WD" evidence="11">
    <location>
        <begin position="383"/>
        <end position="413"/>
    </location>
</feature>
<dbReference type="GO" id="GO:0005634">
    <property type="term" value="C:nucleus"/>
    <property type="evidence" value="ECO:0007669"/>
    <property type="project" value="UniProtKB-SubCell"/>
</dbReference>
<comment type="similarity">
    <text evidence="4">Belongs to the WD repeat ELP2 family.</text>
</comment>
<dbReference type="AlphaFoldDB" id="A0AAV6V1H8"/>
<accession>A0AAV6V1H8</accession>
<dbReference type="Proteomes" id="UP000827092">
    <property type="component" value="Unassembled WGS sequence"/>
</dbReference>
<dbReference type="InterPro" id="IPR037289">
    <property type="entry name" value="Elp2"/>
</dbReference>
<dbReference type="PROSITE" id="PS50294">
    <property type="entry name" value="WD_REPEATS_REGION"/>
    <property type="match status" value="1"/>
</dbReference>
<dbReference type="SUPFAM" id="SSF50978">
    <property type="entry name" value="WD40 repeat-like"/>
    <property type="match status" value="2"/>
</dbReference>
<evidence type="ECO:0000256" key="5">
    <source>
        <dbReference type="ARBA" id="ARBA00020267"/>
    </source>
</evidence>
<name>A0AAV6V1H8_9ARAC</name>
<evidence type="ECO:0000313" key="13">
    <source>
        <dbReference type="Proteomes" id="UP000827092"/>
    </source>
</evidence>
<comment type="caution">
    <text evidence="12">The sequence shown here is derived from an EMBL/GenBank/DDBJ whole genome shotgun (WGS) entry which is preliminary data.</text>
</comment>
<keyword evidence="6" id="KW-0963">Cytoplasm</keyword>
<evidence type="ECO:0000256" key="3">
    <source>
        <dbReference type="ARBA" id="ARBA00005043"/>
    </source>
</evidence>
<dbReference type="EMBL" id="JAFNEN010000215">
    <property type="protein sequence ID" value="KAG8189436.1"/>
    <property type="molecule type" value="Genomic_DNA"/>
</dbReference>
<dbReference type="PANTHER" id="PTHR44111:SF1">
    <property type="entry name" value="ELONGATOR COMPLEX PROTEIN 2"/>
    <property type="match status" value="1"/>
</dbReference>
<evidence type="ECO:0000256" key="4">
    <source>
        <dbReference type="ARBA" id="ARBA00005881"/>
    </source>
</evidence>
<evidence type="ECO:0000256" key="7">
    <source>
        <dbReference type="ARBA" id="ARBA00022574"/>
    </source>
</evidence>
<evidence type="ECO:0000256" key="10">
    <source>
        <dbReference type="ARBA" id="ARBA00023242"/>
    </source>
</evidence>
<reference evidence="12 13" key="1">
    <citation type="journal article" date="2022" name="Nat. Ecol. Evol.">
        <title>A masculinizing supergene underlies an exaggerated male reproductive morph in a spider.</title>
        <authorList>
            <person name="Hendrickx F."/>
            <person name="De Corte Z."/>
            <person name="Sonet G."/>
            <person name="Van Belleghem S.M."/>
            <person name="Kostlbacher S."/>
            <person name="Vangestel C."/>
        </authorList>
    </citation>
    <scope>NUCLEOTIDE SEQUENCE [LARGE SCALE GENOMIC DNA]</scope>
    <source>
        <strain evidence="12">W744_W776</strain>
    </source>
</reference>
<evidence type="ECO:0000313" key="12">
    <source>
        <dbReference type="EMBL" id="KAG8189436.1"/>
    </source>
</evidence>
<keyword evidence="8" id="KW-0819">tRNA processing</keyword>
<keyword evidence="7 11" id="KW-0853">WD repeat</keyword>
<organism evidence="12 13">
    <name type="scientific">Oedothorax gibbosus</name>
    <dbReference type="NCBI Taxonomy" id="931172"/>
    <lineage>
        <taxon>Eukaryota</taxon>
        <taxon>Metazoa</taxon>
        <taxon>Ecdysozoa</taxon>
        <taxon>Arthropoda</taxon>
        <taxon>Chelicerata</taxon>
        <taxon>Arachnida</taxon>
        <taxon>Araneae</taxon>
        <taxon>Araneomorphae</taxon>
        <taxon>Entelegynae</taxon>
        <taxon>Araneoidea</taxon>
        <taxon>Linyphiidae</taxon>
        <taxon>Erigoninae</taxon>
        <taxon>Oedothorax</taxon>
    </lineage>
</organism>
<evidence type="ECO:0000256" key="2">
    <source>
        <dbReference type="ARBA" id="ARBA00004496"/>
    </source>
</evidence>
<comment type="subcellular location">
    <subcellularLocation>
        <location evidence="2">Cytoplasm</location>
    </subcellularLocation>
    <subcellularLocation>
        <location evidence="1">Nucleus</location>
    </subcellularLocation>
</comment>
<dbReference type="PROSITE" id="PS50082">
    <property type="entry name" value="WD_REPEATS_2"/>
    <property type="match status" value="2"/>
</dbReference>
<keyword evidence="9" id="KW-0677">Repeat</keyword>
<dbReference type="GO" id="GO:0033588">
    <property type="term" value="C:elongator holoenzyme complex"/>
    <property type="evidence" value="ECO:0007669"/>
    <property type="project" value="InterPro"/>
</dbReference>
<dbReference type="InterPro" id="IPR001680">
    <property type="entry name" value="WD40_rpt"/>
</dbReference>
<dbReference type="GO" id="GO:0005737">
    <property type="term" value="C:cytoplasm"/>
    <property type="evidence" value="ECO:0007669"/>
    <property type="project" value="UniProtKB-SubCell"/>
</dbReference>
<dbReference type="GO" id="GO:0002098">
    <property type="term" value="P:tRNA wobble uridine modification"/>
    <property type="evidence" value="ECO:0007669"/>
    <property type="project" value="InterPro"/>
</dbReference>
<evidence type="ECO:0000256" key="1">
    <source>
        <dbReference type="ARBA" id="ARBA00004123"/>
    </source>
</evidence>
<dbReference type="Pfam" id="PF00400">
    <property type="entry name" value="WD40"/>
    <property type="match status" value="6"/>
</dbReference>
<dbReference type="SMART" id="SM00320">
    <property type="entry name" value="WD40"/>
    <property type="match status" value="11"/>
</dbReference>
<comment type="pathway">
    <text evidence="3">tRNA modification; 5-methoxycarbonylmethyl-2-thiouridine-tRNA biosynthesis.</text>
</comment>
<evidence type="ECO:0000256" key="9">
    <source>
        <dbReference type="ARBA" id="ARBA00022737"/>
    </source>
</evidence>
<dbReference type="Gene3D" id="2.130.10.10">
    <property type="entry name" value="YVTN repeat-like/Quinoprotein amine dehydrogenase"/>
    <property type="match status" value="5"/>
</dbReference>
<protein>
    <recommendedName>
        <fullName evidence="5">Elongator complex protein 2</fullName>
    </recommendedName>
</protein>
<evidence type="ECO:0000256" key="6">
    <source>
        <dbReference type="ARBA" id="ARBA00022490"/>
    </source>
</evidence>
<evidence type="ECO:0000256" key="11">
    <source>
        <dbReference type="PROSITE-ProRule" id="PRU00221"/>
    </source>
</evidence>
<dbReference type="InterPro" id="IPR015943">
    <property type="entry name" value="WD40/YVTN_repeat-like_dom_sf"/>
</dbReference>
<dbReference type="InterPro" id="IPR036322">
    <property type="entry name" value="WD40_repeat_dom_sf"/>
</dbReference>
<sequence>MSIKAKCIYSSSACNKTPNAIDWGNNNIICYGACNVIHLYSYEKSSRGSHLQTLTGHKKIITSVHWIKKLDRNVPENELIATSADHTASIWTADEANNFSLCCYLTGHTNVVRNATGLYLPTNENNDLIVVTLSADSLIKIWNRTGKEVSCSQTISLGNGFALSAKLTTLSKYNEVALALANDDSNLHIYVLDNQNIFVPAVKLMGHEDWIQSIDIAKDGESTFIATASQDCHIRIWKVFPREPENLKSSEIESIVLKVDATTFQTNKGETYSVSLESVLSAHENWVYSVRWYQVYQGTNQVGKLQLLSASMDKTIIIWEHDTNSNIWLDKVRFGEVGGNTLGFFGSVFGPSGESVLAHGHQGAIHVWTHNEANDSWLPGLSFGGHYSAVEDLDWDPDGQFVLSCSADQTTRLHAPYVTEDSKNSWYEIARPQVHGYDMVCLTVLNRFKFVSAGDEKVLRVFEAPRSFAETLKNLTKLDSSAYLKNSLVEGASVPSLGLSNKAVFSEDIIKSVSIEDEESQKHPKDRYPDFYYTPTLLTAPPTEETLLQNTLWPETQKLYGHPYEVFTVASNHAETIVASACKASKLEHAGIILWDAITWKQIDYLTFHALTVTQLEFSPNDEYLLSVSRDRMWALYRHSPGEKPLYKKIANLDKKSNVHTRIIWSCSWSFDSLYFCTSSRDKKVAVWGQKAPPRDEPSEFSLCLQPLEVEDSASAVSFAPCLVDKKYLIAIGLENGSIVLSLWCCKDSWNVLAKLDQTIAHHLNINKLRFSPVTGEAGCNKKDANVLQLASCSNDHHVKIYTFVLC</sequence>
<dbReference type="FunFam" id="2.130.10.10:FF:000400">
    <property type="entry name" value="Elongator acetyltransferase complex subunit 2"/>
    <property type="match status" value="1"/>
</dbReference>
<gene>
    <name evidence="12" type="ORF">JTE90_012509</name>
</gene>
<evidence type="ECO:0000256" key="8">
    <source>
        <dbReference type="ARBA" id="ARBA00022694"/>
    </source>
</evidence>
<keyword evidence="10" id="KW-0539">Nucleus</keyword>
<dbReference type="PANTHER" id="PTHR44111">
    <property type="entry name" value="ELONGATOR COMPLEX PROTEIN 2"/>
    <property type="match status" value="1"/>
</dbReference>
<proteinExistence type="inferred from homology"/>